<dbReference type="AlphaFoldDB" id="A0A371P9B0"/>
<proteinExistence type="predicted"/>
<dbReference type="PANTHER" id="PTHR30363:SF4">
    <property type="entry name" value="GLYCEROL-3-PHOSPHATE REGULON REPRESSOR"/>
    <property type="match status" value="1"/>
</dbReference>
<dbReference type="SUPFAM" id="SSF46785">
    <property type="entry name" value="Winged helix' DNA-binding domain"/>
    <property type="match status" value="1"/>
</dbReference>
<dbReference type="GO" id="GO:0003700">
    <property type="term" value="F:DNA-binding transcription factor activity"/>
    <property type="evidence" value="ECO:0007669"/>
    <property type="project" value="InterPro"/>
</dbReference>
<evidence type="ECO:0000256" key="2">
    <source>
        <dbReference type="ARBA" id="ARBA00022491"/>
    </source>
</evidence>
<dbReference type="InterPro" id="IPR037171">
    <property type="entry name" value="NagB/RpiA_transferase-like"/>
</dbReference>
<evidence type="ECO:0000256" key="4">
    <source>
        <dbReference type="ARBA" id="ARBA00023125"/>
    </source>
</evidence>
<organism evidence="8 9">
    <name type="scientific">Aeromicrobium endophyticum</name>
    <dbReference type="NCBI Taxonomy" id="2292704"/>
    <lineage>
        <taxon>Bacteria</taxon>
        <taxon>Bacillati</taxon>
        <taxon>Actinomycetota</taxon>
        <taxon>Actinomycetes</taxon>
        <taxon>Propionibacteriales</taxon>
        <taxon>Nocardioidaceae</taxon>
        <taxon>Aeromicrobium</taxon>
    </lineage>
</organism>
<protein>
    <recommendedName>
        <fullName evidence="1">Lactose phosphotransferase system repressor</fullName>
    </recommendedName>
</protein>
<evidence type="ECO:0000313" key="9">
    <source>
        <dbReference type="Proteomes" id="UP000265581"/>
    </source>
</evidence>
<keyword evidence="5" id="KW-0804">Transcription</keyword>
<evidence type="ECO:0000256" key="3">
    <source>
        <dbReference type="ARBA" id="ARBA00023015"/>
    </source>
</evidence>
<dbReference type="InterPro" id="IPR001034">
    <property type="entry name" value="DeoR_HTH"/>
</dbReference>
<name>A0A371P9B0_9ACTN</name>
<evidence type="ECO:0000313" key="8">
    <source>
        <dbReference type="EMBL" id="REK72554.1"/>
    </source>
</evidence>
<dbReference type="PROSITE" id="PS51000">
    <property type="entry name" value="HTH_DEOR_2"/>
    <property type="match status" value="1"/>
</dbReference>
<dbReference type="PRINTS" id="PR00037">
    <property type="entry name" value="HTHLACR"/>
</dbReference>
<dbReference type="GO" id="GO:0003677">
    <property type="term" value="F:DNA binding"/>
    <property type="evidence" value="ECO:0007669"/>
    <property type="project" value="UniProtKB-KW"/>
</dbReference>
<evidence type="ECO:0000256" key="1">
    <source>
        <dbReference type="ARBA" id="ARBA00021390"/>
    </source>
</evidence>
<comment type="caution">
    <text evidence="8">The sequence shown here is derived from an EMBL/GenBank/DDBJ whole genome shotgun (WGS) entry which is preliminary data.</text>
</comment>
<gene>
    <name evidence="8" type="ORF">DX116_02755</name>
</gene>
<evidence type="ECO:0000256" key="6">
    <source>
        <dbReference type="ARBA" id="ARBA00024937"/>
    </source>
</evidence>
<dbReference type="InterPro" id="IPR018356">
    <property type="entry name" value="Tscrpt_reg_HTH_DeoR_CS"/>
</dbReference>
<keyword evidence="9" id="KW-1185">Reference proteome</keyword>
<dbReference type="InterPro" id="IPR050313">
    <property type="entry name" value="Carb_Metab_HTH_regulators"/>
</dbReference>
<dbReference type="Gene3D" id="1.10.10.10">
    <property type="entry name" value="Winged helix-like DNA-binding domain superfamily/Winged helix DNA-binding domain"/>
    <property type="match status" value="1"/>
</dbReference>
<evidence type="ECO:0000259" key="7">
    <source>
        <dbReference type="PROSITE" id="PS51000"/>
    </source>
</evidence>
<dbReference type="EMBL" id="QUBR01000001">
    <property type="protein sequence ID" value="REK72554.1"/>
    <property type="molecule type" value="Genomic_DNA"/>
</dbReference>
<dbReference type="Pfam" id="PF08220">
    <property type="entry name" value="HTH_DeoR"/>
    <property type="match status" value="1"/>
</dbReference>
<sequence>MYAAERRAALAQRLEQHGRVSVLDAAAEFGVSGETVRRDLAALERRGLARRVHGGAVARTSVQAVELDLREREARQSPQKQRIAAAALAFLPPVDGSIIVDAGTSTAALIDLLPDEHTLTAVTHGIAAAAQLSRLEQVDLHVIGGQVRGATGAAIGAGTVAVYETVGVDVAFVGANGLSVERGLTTVDFGEAAVKRTIVARAARTVVLADSSKLDTDYLVTFAPLTSVDVLVTDADAPAECVARLRDAGMEVVLA</sequence>
<dbReference type="SMART" id="SM01134">
    <property type="entry name" value="DeoRC"/>
    <property type="match status" value="1"/>
</dbReference>
<dbReference type="PANTHER" id="PTHR30363">
    <property type="entry name" value="HTH-TYPE TRANSCRIPTIONAL REGULATOR SRLR-RELATED"/>
    <property type="match status" value="1"/>
</dbReference>
<dbReference type="OrthoDB" id="7688673at2"/>
<dbReference type="RefSeq" id="WP_119702667.1">
    <property type="nucleotide sequence ID" value="NZ_JBHSOI010000001.1"/>
</dbReference>
<evidence type="ECO:0000256" key="5">
    <source>
        <dbReference type="ARBA" id="ARBA00023163"/>
    </source>
</evidence>
<keyword evidence="3" id="KW-0805">Transcription regulation</keyword>
<dbReference type="Proteomes" id="UP000265581">
    <property type="component" value="Unassembled WGS sequence"/>
</dbReference>
<dbReference type="SUPFAM" id="SSF100950">
    <property type="entry name" value="NagB/RpiA/CoA transferase-like"/>
    <property type="match status" value="1"/>
</dbReference>
<dbReference type="Pfam" id="PF00455">
    <property type="entry name" value="DeoRC"/>
    <property type="match status" value="1"/>
</dbReference>
<dbReference type="InterPro" id="IPR014036">
    <property type="entry name" value="DeoR-like_C"/>
</dbReference>
<dbReference type="PROSITE" id="PS00894">
    <property type="entry name" value="HTH_DEOR_1"/>
    <property type="match status" value="1"/>
</dbReference>
<dbReference type="Gene3D" id="3.40.50.1360">
    <property type="match status" value="1"/>
</dbReference>
<accession>A0A371P9B0</accession>
<reference evidence="8 9" key="1">
    <citation type="submission" date="2018-08" db="EMBL/GenBank/DDBJ databases">
        <title>Aeromicrobium sp. M2KJ-4, whole genome shotgun sequence.</title>
        <authorList>
            <person name="Tuo L."/>
        </authorList>
    </citation>
    <scope>NUCLEOTIDE SEQUENCE [LARGE SCALE GENOMIC DNA]</scope>
    <source>
        <strain evidence="8 9">M2KJ-4</strain>
    </source>
</reference>
<dbReference type="InterPro" id="IPR036388">
    <property type="entry name" value="WH-like_DNA-bd_sf"/>
</dbReference>
<dbReference type="InterPro" id="IPR036390">
    <property type="entry name" value="WH_DNA-bd_sf"/>
</dbReference>
<dbReference type="SMART" id="SM00420">
    <property type="entry name" value="HTH_DEOR"/>
    <property type="match status" value="1"/>
</dbReference>
<feature type="domain" description="HTH deoR-type" evidence="7">
    <location>
        <begin position="3"/>
        <end position="58"/>
    </location>
</feature>
<keyword evidence="4" id="KW-0238">DNA-binding</keyword>
<comment type="function">
    <text evidence="6">Repressor of the lactose catabolism operon. Galactose-6-phosphate is the inducer.</text>
</comment>
<keyword evidence="2" id="KW-0678">Repressor</keyword>